<dbReference type="PROSITE" id="PS01136">
    <property type="entry name" value="UPF0034"/>
    <property type="match status" value="1"/>
</dbReference>
<dbReference type="EMBL" id="JASXSV010000001">
    <property type="protein sequence ID" value="MDP0587927.1"/>
    <property type="molecule type" value="Genomic_DNA"/>
</dbReference>
<dbReference type="InterPro" id="IPR042270">
    <property type="entry name" value="DusC_C"/>
</dbReference>
<proteinExistence type="inferred from homology"/>
<gene>
    <name evidence="9" type="primary">dusC</name>
    <name evidence="11" type="ORF">QS748_01450</name>
</gene>
<dbReference type="PANTHER" id="PTHR11082:SF26">
    <property type="entry name" value="TRNA-DIHYDROURIDINE(16) SYNTHASE"/>
    <property type="match status" value="1"/>
</dbReference>
<keyword evidence="5 9" id="KW-0819">tRNA processing</keyword>
<dbReference type="GO" id="GO:0017150">
    <property type="term" value="F:tRNA dihydrouridine synthase activity"/>
    <property type="evidence" value="ECO:0007669"/>
    <property type="project" value="UniProtKB-UniRule"/>
</dbReference>
<evidence type="ECO:0000256" key="6">
    <source>
        <dbReference type="ARBA" id="ARBA00022857"/>
    </source>
</evidence>
<evidence type="ECO:0000256" key="7">
    <source>
        <dbReference type="ARBA" id="ARBA00022884"/>
    </source>
</evidence>
<feature type="site" description="Interacts with tRNA; defines subfamily-specific binding signature" evidence="9">
    <location>
        <position position="312"/>
    </location>
</feature>
<feature type="active site" description="Proton donor" evidence="9">
    <location>
        <position position="98"/>
    </location>
</feature>
<dbReference type="Proteomes" id="UP001178148">
    <property type="component" value="Unassembled WGS sequence"/>
</dbReference>
<dbReference type="GO" id="GO:0010181">
    <property type="term" value="F:FMN binding"/>
    <property type="evidence" value="ECO:0007669"/>
    <property type="project" value="UniProtKB-UniRule"/>
</dbReference>
<dbReference type="AlphaFoldDB" id="A0AA90NJX6"/>
<dbReference type="HAMAP" id="MF_02043">
    <property type="entry name" value="DusC_subfam"/>
    <property type="match status" value="1"/>
</dbReference>
<sequence>MHITLAPMDGVVDYLMRALLSEVGGLDHCVTEFVRVTDTPLASSTFYRLCPELYHGCKTNNNTPVTIQLLGSNPEMMALSAQQAVMLGAKNIDLNFGCPAKTVNKHRGGAVLLTEPDHIHRIVKAVRTATPGHIPVTAKMRLGYEDKAKALDNAQAIESAGADALTVHARTKVEGYRPPAHWEWIARINECVKIPVIANGDIFTFEDAKRIQEVSGCERIMIGRGLLRNPLLALHIKTRKEQKSSQEIWNETLPILRIFINKVAGHNGSMRTGVHPYFIIDTDRYIVCRSKQWLSMMSKGSTPALMLFKKIKLLQCSKAIIKVLLTASEAEDYHQNSA</sequence>
<evidence type="ECO:0000256" key="4">
    <source>
        <dbReference type="ARBA" id="ARBA00022643"/>
    </source>
</evidence>
<keyword evidence="7 9" id="KW-0694">RNA-binding</keyword>
<evidence type="ECO:0000313" key="12">
    <source>
        <dbReference type="Proteomes" id="UP001178148"/>
    </source>
</evidence>
<evidence type="ECO:0000256" key="5">
    <source>
        <dbReference type="ARBA" id="ARBA00022694"/>
    </source>
</evidence>
<comment type="catalytic activity">
    <reaction evidence="9">
        <text>5,6-dihydrouridine(16) in tRNA + NAD(+) = uridine(16) in tRNA + NADH + H(+)</text>
        <dbReference type="Rhea" id="RHEA:53380"/>
        <dbReference type="Rhea" id="RHEA-COMP:13543"/>
        <dbReference type="Rhea" id="RHEA-COMP:13544"/>
        <dbReference type="ChEBI" id="CHEBI:15378"/>
        <dbReference type="ChEBI" id="CHEBI:57540"/>
        <dbReference type="ChEBI" id="CHEBI:57945"/>
        <dbReference type="ChEBI" id="CHEBI:65315"/>
        <dbReference type="ChEBI" id="CHEBI:74443"/>
    </reaction>
</comment>
<dbReference type="InterPro" id="IPR018517">
    <property type="entry name" value="tRNA_hU_synthase_CS"/>
</dbReference>
<dbReference type="InterPro" id="IPR032886">
    <property type="entry name" value="DusC"/>
</dbReference>
<keyword evidence="3 9" id="KW-0285">Flavoprotein</keyword>
<feature type="binding site" evidence="9">
    <location>
        <position position="139"/>
    </location>
    <ligand>
        <name>FMN</name>
        <dbReference type="ChEBI" id="CHEBI:58210"/>
    </ligand>
</feature>
<evidence type="ECO:0000256" key="8">
    <source>
        <dbReference type="ARBA" id="ARBA00023002"/>
    </source>
</evidence>
<dbReference type="InterPro" id="IPR013785">
    <property type="entry name" value="Aldolase_TIM"/>
</dbReference>
<feature type="site" description="Interacts with tRNA" evidence="9">
    <location>
        <position position="176"/>
    </location>
</feature>
<dbReference type="Pfam" id="PF01207">
    <property type="entry name" value="Dus"/>
    <property type="match status" value="1"/>
</dbReference>
<feature type="domain" description="DUS-like FMN-binding" evidence="10">
    <location>
        <begin position="5"/>
        <end position="263"/>
    </location>
</feature>
<name>A0AA90NJX6_9GAMM</name>
<comment type="caution">
    <text evidence="11">The sequence shown here is derived from an EMBL/GenBank/DDBJ whole genome shotgun (WGS) entry which is preliminary data.</text>
</comment>
<evidence type="ECO:0000256" key="2">
    <source>
        <dbReference type="ARBA" id="ARBA00022555"/>
    </source>
</evidence>
<accession>A0AA90NJX6</accession>
<protein>
    <recommendedName>
        <fullName evidence="9">tRNA-dihydrouridine(16) synthase</fullName>
        <ecNumber evidence="9">1.3.1.-</ecNumber>
    </recommendedName>
    <alternativeName>
        <fullName evidence="9">U16-specific dihydrouridine synthase</fullName>
        <shortName evidence="9">U16-specific Dus</shortName>
    </alternativeName>
    <alternativeName>
        <fullName evidence="9">tRNA-dihydrouridine synthase C</fullName>
    </alternativeName>
</protein>
<dbReference type="GO" id="GO:0050660">
    <property type="term" value="F:flavin adenine dinucleotide binding"/>
    <property type="evidence" value="ECO:0007669"/>
    <property type="project" value="InterPro"/>
</dbReference>
<feature type="site" description="Interacts with tRNA; defines subfamily-specific binding signature" evidence="9">
    <location>
        <position position="291"/>
    </location>
</feature>
<dbReference type="GO" id="GO:0000049">
    <property type="term" value="F:tRNA binding"/>
    <property type="evidence" value="ECO:0007669"/>
    <property type="project" value="UniProtKB-UniRule"/>
</dbReference>
<evidence type="ECO:0000313" key="11">
    <source>
        <dbReference type="EMBL" id="MDP0587927.1"/>
    </source>
</evidence>
<keyword evidence="2 9" id="KW-0820">tRNA-binding</keyword>
<comment type="catalytic activity">
    <reaction evidence="9">
        <text>5,6-dihydrouridine(16) in tRNA + NADP(+) = uridine(16) in tRNA + NADPH + H(+)</text>
        <dbReference type="Rhea" id="RHEA:53376"/>
        <dbReference type="Rhea" id="RHEA-COMP:13543"/>
        <dbReference type="Rhea" id="RHEA-COMP:13544"/>
        <dbReference type="ChEBI" id="CHEBI:15378"/>
        <dbReference type="ChEBI" id="CHEBI:57783"/>
        <dbReference type="ChEBI" id="CHEBI:58349"/>
        <dbReference type="ChEBI" id="CHEBI:65315"/>
        <dbReference type="ChEBI" id="CHEBI:74443"/>
    </reaction>
</comment>
<keyword evidence="4 9" id="KW-0288">FMN</keyword>
<keyword evidence="8 9" id="KW-0560">Oxidoreductase</keyword>
<feature type="site" description="Interacts with tRNA; defines subfamily-specific binding signature" evidence="9">
    <location>
        <position position="289"/>
    </location>
</feature>
<organism evidence="11 12">
    <name type="scientific">Candidatus Endonucleibacter bathymodioli</name>
    <dbReference type="NCBI Taxonomy" id="539814"/>
    <lineage>
        <taxon>Bacteria</taxon>
        <taxon>Pseudomonadati</taxon>
        <taxon>Pseudomonadota</taxon>
        <taxon>Gammaproteobacteria</taxon>
        <taxon>Oceanospirillales</taxon>
        <taxon>Endozoicomonadaceae</taxon>
        <taxon>Candidatus Endonucleibacter</taxon>
    </lineage>
</organism>
<dbReference type="Gene3D" id="1.20.225.30">
    <property type="entry name" value="Dihydrouridine synthase, C-terminal recognition domain"/>
    <property type="match status" value="1"/>
</dbReference>
<feature type="binding site" evidence="9">
    <location>
        <position position="68"/>
    </location>
    <ligand>
        <name>FMN</name>
        <dbReference type="ChEBI" id="CHEBI:58210"/>
    </ligand>
</feature>
<keyword evidence="12" id="KW-1185">Reference proteome</keyword>
<dbReference type="EC" id="1.3.1.-" evidence="9"/>
<keyword evidence="6 9" id="KW-0521">NADP</keyword>
<reference evidence="11 12" key="1">
    <citation type="journal article" date="2023" name="bioRxiv">
        <title>An intranuclear bacterial parasite of deep-sea mussels expresses apoptosis inhibitors acquired from its host.</title>
        <authorList>
            <person name="Gonzalez Porras M.A."/>
            <person name="Assie A."/>
            <person name="Tietjen M."/>
            <person name="Violette M."/>
            <person name="Kleiner M."/>
            <person name="Gruber-Vodicka H."/>
            <person name="Dubilier N."/>
            <person name="Leisch N."/>
        </authorList>
    </citation>
    <scope>NUCLEOTIDE SEQUENCE [LARGE SCALE GENOMIC DNA]</scope>
    <source>
        <strain evidence="11">IAP13</strain>
    </source>
</reference>
<feature type="binding site" evidence="9">
    <location>
        <begin position="223"/>
        <end position="224"/>
    </location>
    <ligand>
        <name>FMN</name>
        <dbReference type="ChEBI" id="CHEBI:58210"/>
    </ligand>
</feature>
<feature type="site" description="Interacts with tRNA" evidence="9">
    <location>
        <position position="95"/>
    </location>
</feature>
<comment type="similarity">
    <text evidence="9">Belongs to the Dus family. DusC subfamily.</text>
</comment>
<dbReference type="InterPro" id="IPR035587">
    <property type="entry name" value="DUS-like_FMN-bd"/>
</dbReference>
<evidence type="ECO:0000256" key="1">
    <source>
        <dbReference type="ARBA" id="ARBA00001917"/>
    </source>
</evidence>
<evidence type="ECO:0000259" key="10">
    <source>
        <dbReference type="Pfam" id="PF01207"/>
    </source>
</evidence>
<evidence type="ECO:0000256" key="9">
    <source>
        <dbReference type="HAMAP-Rule" id="MF_02043"/>
    </source>
</evidence>
<dbReference type="PANTHER" id="PTHR11082">
    <property type="entry name" value="TRNA-DIHYDROURIDINE SYNTHASE"/>
    <property type="match status" value="1"/>
</dbReference>
<dbReference type="SUPFAM" id="SSF51395">
    <property type="entry name" value="FMN-linked oxidoreductases"/>
    <property type="match status" value="1"/>
</dbReference>
<comment type="cofactor">
    <cofactor evidence="1 9">
        <name>FMN</name>
        <dbReference type="ChEBI" id="CHEBI:58210"/>
    </cofactor>
</comment>
<dbReference type="CDD" id="cd02801">
    <property type="entry name" value="DUS_like_FMN"/>
    <property type="match status" value="1"/>
</dbReference>
<feature type="binding site" evidence="9">
    <location>
        <begin position="199"/>
        <end position="201"/>
    </location>
    <ligand>
        <name>FMN</name>
        <dbReference type="ChEBI" id="CHEBI:58210"/>
    </ligand>
</feature>
<evidence type="ECO:0000256" key="3">
    <source>
        <dbReference type="ARBA" id="ARBA00022630"/>
    </source>
</evidence>
<comment type="caution">
    <text evidence="9">Lacks conserved residue(s) required for the propagation of feature annotation.</text>
</comment>
<dbReference type="Gene3D" id="3.20.20.70">
    <property type="entry name" value="Aldolase class I"/>
    <property type="match status" value="1"/>
</dbReference>
<comment type="function">
    <text evidence="9">Catalyzes the synthesis of 5,6-dihydrouridine (D), a modified base found in the D-loop of most tRNAs, via the reduction of the C5-C6 double bond in target uridines. Specifically modifies U16 in tRNAs.</text>
</comment>
<feature type="site" description="Interacts with tRNA; defines subfamily-specific binding signature" evidence="9">
    <location>
        <position position="35"/>
    </location>
</feature>